<protein>
    <submittedName>
        <fullName evidence="5">Methyl-accepting chemotaxis sensory transducer with GAF sensor</fullName>
    </submittedName>
</protein>
<dbReference type="GO" id="GO:0006935">
    <property type="term" value="P:chemotaxis"/>
    <property type="evidence" value="ECO:0007669"/>
    <property type="project" value="InterPro"/>
</dbReference>
<evidence type="ECO:0000313" key="6">
    <source>
        <dbReference type="Proteomes" id="UP000198520"/>
    </source>
</evidence>
<evidence type="ECO:0000256" key="2">
    <source>
        <dbReference type="ARBA" id="ARBA00029447"/>
    </source>
</evidence>
<dbReference type="InterPro" id="IPR004090">
    <property type="entry name" value="Chemotax_Me-accpt_rcpt"/>
</dbReference>
<evidence type="ECO:0000313" key="5">
    <source>
        <dbReference type="EMBL" id="SFE80376.1"/>
    </source>
</evidence>
<dbReference type="InterPro" id="IPR003018">
    <property type="entry name" value="GAF"/>
</dbReference>
<dbReference type="Gene3D" id="3.30.450.40">
    <property type="match status" value="2"/>
</dbReference>
<dbReference type="SUPFAM" id="SSF55781">
    <property type="entry name" value="GAF domain-like"/>
    <property type="match status" value="2"/>
</dbReference>
<dbReference type="InterPro" id="IPR029016">
    <property type="entry name" value="GAF-like_dom_sf"/>
</dbReference>
<evidence type="ECO:0000259" key="4">
    <source>
        <dbReference type="PROSITE" id="PS50111"/>
    </source>
</evidence>
<dbReference type="GO" id="GO:0004888">
    <property type="term" value="F:transmembrane signaling receptor activity"/>
    <property type="evidence" value="ECO:0007669"/>
    <property type="project" value="InterPro"/>
</dbReference>
<keyword evidence="6" id="KW-1185">Reference proteome</keyword>
<comment type="similarity">
    <text evidence="2">Belongs to the methyl-accepting chemotaxis (MCP) protein family.</text>
</comment>
<dbReference type="SMART" id="SM00065">
    <property type="entry name" value="GAF"/>
    <property type="match status" value="2"/>
</dbReference>
<dbReference type="PRINTS" id="PR00260">
    <property type="entry name" value="CHEMTRNSDUCR"/>
</dbReference>
<dbReference type="Pfam" id="PF13185">
    <property type="entry name" value="GAF_2"/>
    <property type="match status" value="2"/>
</dbReference>
<dbReference type="GO" id="GO:0016020">
    <property type="term" value="C:membrane"/>
    <property type="evidence" value="ECO:0007669"/>
    <property type="project" value="InterPro"/>
</dbReference>
<dbReference type="STRING" id="285351.SAMN04488035_0579"/>
<dbReference type="EMBL" id="FONZ01000001">
    <property type="protein sequence ID" value="SFE80376.1"/>
    <property type="molecule type" value="Genomic_DNA"/>
</dbReference>
<name>A0A1I2DIN7_9MICO</name>
<reference evidence="6" key="1">
    <citation type="submission" date="2016-10" db="EMBL/GenBank/DDBJ databases">
        <authorList>
            <person name="Varghese N."/>
            <person name="Submissions S."/>
        </authorList>
    </citation>
    <scope>NUCLEOTIDE SEQUENCE [LARGE SCALE GENOMIC DNA]</scope>
    <source>
        <strain evidence="6">DSM 19083</strain>
    </source>
</reference>
<dbReference type="AlphaFoldDB" id="A0A1I2DIN7"/>
<dbReference type="PANTHER" id="PTHR32089:SF112">
    <property type="entry name" value="LYSOZYME-LIKE PROTEIN-RELATED"/>
    <property type="match status" value="1"/>
</dbReference>
<evidence type="ECO:0000256" key="3">
    <source>
        <dbReference type="PROSITE-ProRule" id="PRU00284"/>
    </source>
</evidence>
<dbReference type="SUPFAM" id="SSF58104">
    <property type="entry name" value="Methyl-accepting chemotaxis protein (MCP) signaling domain"/>
    <property type="match status" value="1"/>
</dbReference>
<keyword evidence="1 3" id="KW-0807">Transducer</keyword>
<feature type="domain" description="Methyl-accepting transducer" evidence="4">
    <location>
        <begin position="356"/>
        <end position="517"/>
    </location>
</feature>
<dbReference type="RefSeq" id="WP_280513579.1">
    <property type="nucleotide sequence ID" value="NZ_BNAN01000001.1"/>
</dbReference>
<dbReference type="Proteomes" id="UP000198520">
    <property type="component" value="Unassembled WGS sequence"/>
</dbReference>
<dbReference type="PROSITE" id="PS50111">
    <property type="entry name" value="CHEMOTAXIS_TRANSDUC_2"/>
    <property type="match status" value="1"/>
</dbReference>
<dbReference type="PANTHER" id="PTHR32089">
    <property type="entry name" value="METHYL-ACCEPTING CHEMOTAXIS PROTEIN MCPB"/>
    <property type="match status" value="1"/>
</dbReference>
<dbReference type="GO" id="GO:0007165">
    <property type="term" value="P:signal transduction"/>
    <property type="evidence" value="ECO:0007669"/>
    <property type="project" value="UniProtKB-KW"/>
</dbReference>
<evidence type="ECO:0000256" key="1">
    <source>
        <dbReference type="ARBA" id="ARBA00023224"/>
    </source>
</evidence>
<dbReference type="Pfam" id="PF00015">
    <property type="entry name" value="MCPsignal"/>
    <property type="match status" value="1"/>
</dbReference>
<gene>
    <name evidence="5" type="ORF">SAMN04488035_0579</name>
</gene>
<proteinExistence type="inferred from homology"/>
<dbReference type="InterPro" id="IPR004089">
    <property type="entry name" value="MCPsignal_dom"/>
</dbReference>
<dbReference type="SMART" id="SM00283">
    <property type="entry name" value="MA"/>
    <property type="match status" value="1"/>
</dbReference>
<organism evidence="5 6">
    <name type="scientific">Flavimobilis marinus</name>
    <dbReference type="NCBI Taxonomy" id="285351"/>
    <lineage>
        <taxon>Bacteria</taxon>
        <taxon>Bacillati</taxon>
        <taxon>Actinomycetota</taxon>
        <taxon>Actinomycetes</taxon>
        <taxon>Micrococcales</taxon>
        <taxon>Jonesiaceae</taxon>
        <taxon>Flavimobilis</taxon>
    </lineage>
</organism>
<accession>A0A1I2DIN7</accession>
<sequence length="517" mass="54725">MRSKNSAVAGMDAVRGELAQAQTGLRAVELVQERLATTTDASAAATAALEVVRSTFGWAYGSYWAVGEDDTLRFVAESGAASEEFREVTRGASFARGVGLSGRAWAADEMVTVPDLGQLTDCVRAPAAQRAGIRSGVCFPLRVDGRVIGTMDFFTDEVLTLSPVRHQALEVIGILVSRALERVVHDACQAAAAQDTAATSAVLRAVMSAGTRGEALGRALSTIREGFGWAYGSYWAIDEADQKLHFVQESGTVSPAFREVTHAASFAQGVGLSGRAWQRRDLVFVPDLADVTDCVRAPVARREGVKSGVCLPVVVDGAVVGTMDFFATTRLTLSEGRQAALRDTVFLIGQTLQRFADADRLTSAAQELVTSIEEVERNVVAATGVATEGQRLAVEADQGIGRLRVSSEEIGDVVKTIQTIAAQTNLLALNATIEAARAGEAGRGFAVVAGEVKDLANETARATTQVQERVEAIQSQAQEAVSSLAQIRDAVERINETQEVIGSVLTEQVSVTRAILG</sequence>
<dbReference type="Gene3D" id="1.10.287.950">
    <property type="entry name" value="Methyl-accepting chemotaxis protein"/>
    <property type="match status" value="1"/>
</dbReference>